<sequence length="214" mass="23406">MYPTPMQFTKITNNYLNTNSSNAVSPTIWVAGNKSKGGHKKSPLLDERTAAVLVAMATSGDDFVDLRNLAMSFGKRDSRKNLAGRSITDTHTTGHPARMNNSTITTSSSRVGKSHTMSGAHHLSEKIQKRRVSNRKSQKENIGRKEWLESRFGLMNDRKGKAAVDGLVGLMKGFGIGDGENAKDKMEIDMSGLQMQMAMLGVIQEDDGEVMMAV</sequence>
<reference evidence="2 3" key="1">
    <citation type="submission" date="2017-04" db="EMBL/GenBank/DDBJ databases">
        <title>Draft genome sequence of Tuber borchii Vittad., a whitish edible truffle.</title>
        <authorList>
            <consortium name="DOE Joint Genome Institute"/>
            <person name="Murat C."/>
            <person name="Kuo A."/>
            <person name="Barry K.W."/>
            <person name="Clum A."/>
            <person name="Dockter R.B."/>
            <person name="Fauchery L."/>
            <person name="Iotti M."/>
            <person name="Kohler A."/>
            <person name="Labutti K."/>
            <person name="Lindquist E.A."/>
            <person name="Lipzen A."/>
            <person name="Ohm R.A."/>
            <person name="Wang M."/>
            <person name="Grigoriev I.V."/>
            <person name="Zambonelli A."/>
            <person name="Martin F.M."/>
        </authorList>
    </citation>
    <scope>NUCLEOTIDE SEQUENCE [LARGE SCALE GENOMIC DNA]</scope>
    <source>
        <strain evidence="2 3">Tbo3840</strain>
    </source>
</reference>
<evidence type="ECO:0000256" key="1">
    <source>
        <dbReference type="SAM" id="MobiDB-lite"/>
    </source>
</evidence>
<keyword evidence="3" id="KW-1185">Reference proteome</keyword>
<evidence type="ECO:0000313" key="2">
    <source>
        <dbReference type="EMBL" id="PUU72479.1"/>
    </source>
</evidence>
<dbReference type="OrthoDB" id="10615930at2759"/>
<dbReference type="EMBL" id="NESQ01000529">
    <property type="protein sequence ID" value="PUU72479.1"/>
    <property type="molecule type" value="Genomic_DNA"/>
</dbReference>
<proteinExistence type="predicted"/>
<accession>A0A2T6ZAI1</accession>
<protein>
    <submittedName>
        <fullName evidence="2">Uncharacterized protein</fullName>
    </submittedName>
</protein>
<feature type="region of interest" description="Disordered" evidence="1">
    <location>
        <begin position="86"/>
        <end position="141"/>
    </location>
</feature>
<name>A0A2T6ZAI1_TUBBO</name>
<gene>
    <name evidence="2" type="ORF">B9Z19DRAFT_1137526</name>
</gene>
<dbReference type="Proteomes" id="UP000244722">
    <property type="component" value="Unassembled WGS sequence"/>
</dbReference>
<feature type="compositionally biased region" description="Polar residues" evidence="1">
    <location>
        <begin position="87"/>
        <end position="117"/>
    </location>
</feature>
<comment type="caution">
    <text evidence="2">The sequence shown here is derived from an EMBL/GenBank/DDBJ whole genome shotgun (WGS) entry which is preliminary data.</text>
</comment>
<organism evidence="2 3">
    <name type="scientific">Tuber borchii</name>
    <name type="common">White truffle</name>
    <dbReference type="NCBI Taxonomy" id="42251"/>
    <lineage>
        <taxon>Eukaryota</taxon>
        <taxon>Fungi</taxon>
        <taxon>Dikarya</taxon>
        <taxon>Ascomycota</taxon>
        <taxon>Pezizomycotina</taxon>
        <taxon>Pezizomycetes</taxon>
        <taxon>Pezizales</taxon>
        <taxon>Tuberaceae</taxon>
        <taxon>Tuber</taxon>
    </lineage>
</organism>
<dbReference type="AlphaFoldDB" id="A0A2T6ZAI1"/>
<evidence type="ECO:0000313" key="3">
    <source>
        <dbReference type="Proteomes" id="UP000244722"/>
    </source>
</evidence>